<dbReference type="PROSITE" id="PS00060">
    <property type="entry name" value="ADH_IRON_2"/>
    <property type="match status" value="1"/>
</dbReference>
<evidence type="ECO:0000256" key="2">
    <source>
        <dbReference type="ARBA" id="ARBA00007358"/>
    </source>
</evidence>
<organism evidence="7 8">
    <name type="scientific">Burkholderia pseudomallei (strain 1106a)</name>
    <dbReference type="NCBI Taxonomy" id="357348"/>
    <lineage>
        <taxon>Bacteria</taxon>
        <taxon>Pseudomonadati</taxon>
        <taxon>Pseudomonadota</taxon>
        <taxon>Betaproteobacteria</taxon>
        <taxon>Burkholderiales</taxon>
        <taxon>Burkholderiaceae</taxon>
        <taxon>Burkholderia</taxon>
        <taxon>pseudomallei group</taxon>
    </lineage>
</organism>
<dbReference type="AlphaFoldDB" id="A3P5W7"/>
<dbReference type="GO" id="GO:0008106">
    <property type="term" value="F:alcohol dehydrogenase (NADP+) activity"/>
    <property type="evidence" value="ECO:0007669"/>
    <property type="project" value="TreeGrafter"/>
</dbReference>
<evidence type="ECO:0000256" key="1">
    <source>
        <dbReference type="ARBA" id="ARBA00001962"/>
    </source>
</evidence>
<dbReference type="InterPro" id="IPR001670">
    <property type="entry name" value="ADH_Fe/GldA"/>
</dbReference>
<dbReference type="HOGENOM" id="CLU_007207_0_4_4"/>
<dbReference type="CDD" id="cd08187">
    <property type="entry name" value="BDH"/>
    <property type="match status" value="1"/>
</dbReference>
<proteinExistence type="inferred from homology"/>
<reference evidence="8" key="1">
    <citation type="submission" date="2007-02" db="EMBL/GenBank/DDBJ databases">
        <authorList>
            <person name="DeShazer D."/>
            <person name="Woods D.E."/>
            <person name="Nierman W.C."/>
        </authorList>
    </citation>
    <scope>NUCLEOTIDE SEQUENCE [LARGE SCALE GENOMIC DNA]</scope>
    <source>
        <strain evidence="8">1106a</strain>
    </source>
</reference>
<dbReference type="SUPFAM" id="SSF56796">
    <property type="entry name" value="Dehydroquinate synthase-like"/>
    <property type="match status" value="1"/>
</dbReference>
<comment type="cofactor">
    <cofactor evidence="1">
        <name>Fe cation</name>
        <dbReference type="ChEBI" id="CHEBI:24875"/>
    </cofactor>
</comment>
<dbReference type="GO" id="GO:1990002">
    <property type="term" value="F:methylglyoxal reductase (NADPH) (acetol producing) activity"/>
    <property type="evidence" value="ECO:0007669"/>
    <property type="project" value="TreeGrafter"/>
</dbReference>
<evidence type="ECO:0000313" key="7">
    <source>
        <dbReference type="EMBL" id="ABN94379.1"/>
    </source>
</evidence>
<name>A3P5W7_BURP0</name>
<evidence type="ECO:0000256" key="4">
    <source>
        <dbReference type="SAM" id="MobiDB-lite"/>
    </source>
</evidence>
<evidence type="ECO:0000259" key="5">
    <source>
        <dbReference type="Pfam" id="PF00465"/>
    </source>
</evidence>
<accession>A3P5W7</accession>
<evidence type="ECO:0000259" key="6">
    <source>
        <dbReference type="Pfam" id="PF25137"/>
    </source>
</evidence>
<sequence>MRGRSAGWCPAVKLAAQASDLSMRCDAMRCDACSGATRGGIEIGLADGSLARTPRSRRASCCCGDALRALPRRSERGSGTCSAAATALETARATTLQWRMRRRGAVARPRRREDGGKGSAAYEAARSKSRKARRAWACLILGSILDDWSTFDGANMLNFDFYNPTRIVFGEKTAARLNDLLPAAARVLVLYGGESARSNGTLDEVRAALGARDVREFGGIEPNPAYETLMRAVELARRERVDFLLAVGGGSVIDGTKFVAAAVPFEGDPWTILETHGANVAAALPFGCVLTLPATGSEMNNGAVLTRRATRAKLAFRHPLVFPTFSILDPTKTYTLPPRQVANGVVDAFTHIVEQYLTYPADGLAQDRFAEGLLQTLIEIGPKALAEPRDYATRANLMWVATLALNGLIGAGVPQDWATHMVGHELTARYDIDHARTLAVVLPSMLDARRDAKRAKLLQYAARVWNIVDGPEDARIDAAIARTRAFFESLGVKTRLADYGVGADAIDGLIAQLEAHGMTRLGERKDVTLDVSRRVLEASL</sequence>
<feature type="region of interest" description="Disordered" evidence="4">
    <location>
        <begin position="102"/>
        <end position="122"/>
    </location>
</feature>
<dbReference type="Pfam" id="PF00465">
    <property type="entry name" value="Fe-ADH"/>
    <property type="match status" value="1"/>
</dbReference>
<dbReference type="FunFam" id="1.20.1090.10:FF:000005">
    <property type="entry name" value="Alcohol dehydrogenase YqhD"/>
    <property type="match status" value="1"/>
</dbReference>
<gene>
    <name evidence="7" type="ordered locus">BURPS1106A_A1693</name>
</gene>
<comment type="similarity">
    <text evidence="2">Belongs to the iron-containing alcohol dehydrogenase family.</text>
</comment>
<dbReference type="PANTHER" id="PTHR43633:SF1">
    <property type="entry name" value="ALCOHOL DEHYDROGENASE YQHD"/>
    <property type="match status" value="1"/>
</dbReference>
<protein>
    <submittedName>
        <fullName evidence="7">Alcohol dehydrogenase, iron-containing</fullName>
        <ecNumber evidence="7">1.1.1.1</ecNumber>
    </submittedName>
</protein>
<feature type="domain" description="Fe-containing alcohol dehydrogenase-like C-terminal" evidence="6">
    <location>
        <begin position="342"/>
        <end position="509"/>
    </location>
</feature>
<dbReference type="Gene3D" id="3.40.50.1970">
    <property type="match status" value="1"/>
</dbReference>
<feature type="domain" description="Alcohol dehydrogenase iron-type/glycerol dehydrogenase GldA" evidence="5">
    <location>
        <begin position="164"/>
        <end position="330"/>
    </location>
</feature>
<dbReference type="GO" id="GO:0005829">
    <property type="term" value="C:cytosol"/>
    <property type="evidence" value="ECO:0007669"/>
    <property type="project" value="TreeGrafter"/>
</dbReference>
<dbReference type="GO" id="GO:0046872">
    <property type="term" value="F:metal ion binding"/>
    <property type="evidence" value="ECO:0007669"/>
    <property type="project" value="InterPro"/>
</dbReference>
<dbReference type="PROSITE" id="PS00913">
    <property type="entry name" value="ADH_IRON_1"/>
    <property type="match status" value="1"/>
</dbReference>
<dbReference type="InterPro" id="IPR018211">
    <property type="entry name" value="ADH_Fe_CS"/>
</dbReference>
<dbReference type="Gene3D" id="1.20.1090.10">
    <property type="entry name" value="Dehydroquinate synthase-like - alpha domain"/>
    <property type="match status" value="1"/>
</dbReference>
<dbReference type="Pfam" id="PF25137">
    <property type="entry name" value="ADH_Fe_C"/>
    <property type="match status" value="1"/>
</dbReference>
<dbReference type="Proteomes" id="UP000006738">
    <property type="component" value="Chromosome II"/>
</dbReference>
<dbReference type="KEGG" id="bpl:BURPS1106A_A1693"/>
<dbReference type="EMBL" id="CP000573">
    <property type="protein sequence ID" value="ABN94379.1"/>
    <property type="molecule type" value="Genomic_DNA"/>
</dbReference>
<evidence type="ECO:0000256" key="3">
    <source>
        <dbReference type="ARBA" id="ARBA00023002"/>
    </source>
</evidence>
<evidence type="ECO:0000313" key="8">
    <source>
        <dbReference type="Proteomes" id="UP000006738"/>
    </source>
</evidence>
<dbReference type="GO" id="GO:1990362">
    <property type="term" value="F:butanol dehydrogenase (NAD+) activity"/>
    <property type="evidence" value="ECO:0007669"/>
    <property type="project" value="InterPro"/>
</dbReference>
<keyword evidence="3 7" id="KW-0560">Oxidoreductase</keyword>
<dbReference type="InterPro" id="IPR044731">
    <property type="entry name" value="BDH-like"/>
</dbReference>
<dbReference type="PANTHER" id="PTHR43633">
    <property type="entry name" value="ALCOHOL DEHYDROGENASE YQHD"/>
    <property type="match status" value="1"/>
</dbReference>
<dbReference type="FunFam" id="3.40.50.1970:FF:000003">
    <property type="entry name" value="Alcohol dehydrogenase, iron-containing"/>
    <property type="match status" value="1"/>
</dbReference>
<dbReference type="InterPro" id="IPR056798">
    <property type="entry name" value="ADH_Fe_C"/>
</dbReference>
<dbReference type="EC" id="1.1.1.1" evidence="7"/>